<protein>
    <submittedName>
        <fullName evidence="7">Energy-coupling factor transport system permease protein</fullName>
    </submittedName>
</protein>
<dbReference type="STRING" id="1121357.SAMN05661109_00919"/>
<dbReference type="InterPro" id="IPR003339">
    <property type="entry name" value="ABC/ECF_trnsptr_transmembrane"/>
</dbReference>
<evidence type="ECO:0000256" key="5">
    <source>
        <dbReference type="ARBA" id="ARBA00023136"/>
    </source>
</evidence>
<accession>A0A1H9RWE7</accession>
<name>A0A1H9RWE7_9CORY</name>
<reference evidence="8" key="1">
    <citation type="submission" date="2016-10" db="EMBL/GenBank/DDBJ databases">
        <authorList>
            <person name="Varghese N."/>
            <person name="Submissions S."/>
        </authorList>
    </citation>
    <scope>NUCLEOTIDE SEQUENCE [LARGE SCALE GENOMIC DNA]</scope>
    <source>
        <strain evidence="8">DSM 20524</strain>
    </source>
</reference>
<evidence type="ECO:0000256" key="6">
    <source>
        <dbReference type="SAM" id="Phobius"/>
    </source>
</evidence>
<evidence type="ECO:0000256" key="4">
    <source>
        <dbReference type="ARBA" id="ARBA00022989"/>
    </source>
</evidence>
<proteinExistence type="predicted"/>
<keyword evidence="4 6" id="KW-1133">Transmembrane helix</keyword>
<feature type="transmembrane region" description="Helical" evidence="6">
    <location>
        <begin position="224"/>
        <end position="250"/>
    </location>
</feature>
<dbReference type="AlphaFoldDB" id="A0A1H9RWE7"/>
<evidence type="ECO:0000313" key="8">
    <source>
        <dbReference type="Proteomes" id="UP000198929"/>
    </source>
</evidence>
<keyword evidence="8" id="KW-1185">Reference proteome</keyword>
<dbReference type="EMBL" id="FOGQ01000003">
    <property type="protein sequence ID" value="SER76229.1"/>
    <property type="molecule type" value="Genomic_DNA"/>
</dbReference>
<feature type="transmembrane region" description="Helical" evidence="6">
    <location>
        <begin position="95"/>
        <end position="114"/>
    </location>
</feature>
<dbReference type="PANTHER" id="PTHR34857">
    <property type="entry name" value="SLL0384 PROTEIN"/>
    <property type="match status" value="1"/>
</dbReference>
<keyword evidence="5 6" id="KW-0472">Membrane</keyword>
<evidence type="ECO:0000256" key="1">
    <source>
        <dbReference type="ARBA" id="ARBA00004141"/>
    </source>
</evidence>
<dbReference type="PANTHER" id="PTHR34857:SF2">
    <property type="entry name" value="SLL0384 PROTEIN"/>
    <property type="match status" value="1"/>
</dbReference>
<feature type="transmembrane region" description="Helical" evidence="6">
    <location>
        <begin position="21"/>
        <end position="46"/>
    </location>
</feature>
<dbReference type="Proteomes" id="UP000198929">
    <property type="component" value="Unassembled WGS sequence"/>
</dbReference>
<feature type="transmembrane region" description="Helical" evidence="6">
    <location>
        <begin position="58"/>
        <end position="75"/>
    </location>
</feature>
<keyword evidence="2" id="KW-1003">Cell membrane</keyword>
<dbReference type="RefSeq" id="WP_092256885.1">
    <property type="nucleotide sequence ID" value="NZ_CP047199.1"/>
</dbReference>
<dbReference type="CDD" id="cd16914">
    <property type="entry name" value="EcfT"/>
    <property type="match status" value="1"/>
</dbReference>
<organism evidence="7 8">
    <name type="scientific">Corynebacterium cystitidis DSM 20524</name>
    <dbReference type="NCBI Taxonomy" id="1121357"/>
    <lineage>
        <taxon>Bacteria</taxon>
        <taxon>Bacillati</taxon>
        <taxon>Actinomycetota</taxon>
        <taxon>Actinomycetes</taxon>
        <taxon>Mycobacteriales</taxon>
        <taxon>Corynebacteriaceae</taxon>
        <taxon>Corynebacterium</taxon>
    </lineage>
</organism>
<gene>
    <name evidence="7" type="ORF">SAMN05661109_00919</name>
</gene>
<dbReference type="GO" id="GO:0005886">
    <property type="term" value="C:plasma membrane"/>
    <property type="evidence" value="ECO:0007669"/>
    <property type="project" value="UniProtKB-ARBA"/>
</dbReference>
<dbReference type="Pfam" id="PF02361">
    <property type="entry name" value="CbiQ"/>
    <property type="match status" value="1"/>
</dbReference>
<evidence type="ECO:0000256" key="3">
    <source>
        <dbReference type="ARBA" id="ARBA00022692"/>
    </source>
</evidence>
<evidence type="ECO:0000313" key="7">
    <source>
        <dbReference type="EMBL" id="SER76229.1"/>
    </source>
</evidence>
<comment type="subcellular location">
    <subcellularLocation>
        <location evidence="1">Membrane</location>
        <topology evidence="1">Multi-pass membrane protein</topology>
    </subcellularLocation>
</comment>
<evidence type="ECO:0000256" key="2">
    <source>
        <dbReference type="ARBA" id="ARBA00022475"/>
    </source>
</evidence>
<keyword evidence="3 6" id="KW-0812">Transmembrane</keyword>
<dbReference type="InterPro" id="IPR051611">
    <property type="entry name" value="ECF_transporter_component"/>
</dbReference>
<sequence length="253" mass="27219">MNLIAGINPVARLLSMLMMTTPVLLTLDWVSAVVALVCIVLGAPLVGVGWGRLVKRSWPIFVAAPLAAVPMALYGRPGGETYAQFWLIQVTDNSLQLALAMGLRVLAVGLPVIVLSADVDPTDLGDGLAQNLKLPPRFVIGTVAALRMLGLLRDDIDAMRRSRRARGLAEVGRMKYWWSIVFGLLVTALRRASKLATAMEARGFGRVDTQRTFARTARFGGQEWAFVITCALIGLGAVAVSILTGQFMFLGAV</sequence>